<name>A0A8H2R0F0_9FIRM</name>
<dbReference type="Gene3D" id="3.90.226.10">
    <property type="entry name" value="2-enoyl-CoA Hydratase, Chain A, domain 1"/>
    <property type="match status" value="1"/>
</dbReference>
<dbReference type="FunFam" id="1.10.12.10:FF:000001">
    <property type="entry name" value="Probable enoyl-CoA hydratase, mitochondrial"/>
    <property type="match status" value="1"/>
</dbReference>
<dbReference type="RefSeq" id="WP_131748011.1">
    <property type="nucleotide sequence ID" value="NZ_CAACYI010000001.1"/>
</dbReference>
<evidence type="ECO:0000313" key="4">
    <source>
        <dbReference type="EMBL" id="VFB15628.1"/>
    </source>
</evidence>
<dbReference type="Proteomes" id="UP000377798">
    <property type="component" value="Unassembled WGS sequence"/>
</dbReference>
<dbReference type="PANTHER" id="PTHR11941">
    <property type="entry name" value="ENOYL-COA HYDRATASE-RELATED"/>
    <property type="match status" value="1"/>
</dbReference>
<dbReference type="AlphaFoldDB" id="A0A8H2R0F0"/>
<comment type="caution">
    <text evidence="4">The sequence shown here is derived from an EMBL/GenBank/DDBJ whole genome shotgun (WGS) entry which is preliminary data.</text>
</comment>
<evidence type="ECO:0000256" key="2">
    <source>
        <dbReference type="ARBA" id="ARBA00023239"/>
    </source>
</evidence>
<dbReference type="Pfam" id="PF00378">
    <property type="entry name" value="ECH_1"/>
    <property type="match status" value="1"/>
</dbReference>
<protein>
    <submittedName>
        <fullName evidence="4">Probable enoyl-CoA hydratase echA8</fullName>
        <ecNumber evidence="4">4.2.1.17</ecNumber>
    </submittedName>
</protein>
<dbReference type="EC" id="4.2.1.17" evidence="4"/>
<dbReference type="EMBL" id="CAACYI010000001">
    <property type="protein sequence ID" value="VFB15628.1"/>
    <property type="molecule type" value="Genomic_DNA"/>
</dbReference>
<keyword evidence="5" id="KW-1185">Reference proteome</keyword>
<dbReference type="PANTHER" id="PTHR11941:SF54">
    <property type="entry name" value="ENOYL-COA HYDRATASE, MITOCHONDRIAL"/>
    <property type="match status" value="1"/>
</dbReference>
<reference evidence="4 5" key="1">
    <citation type="submission" date="2019-02" db="EMBL/GenBank/DDBJ databases">
        <authorList>
            <consortium name="Pathogen Informatics"/>
        </authorList>
    </citation>
    <scope>NUCLEOTIDE SEQUENCE [LARGE SCALE GENOMIC DNA]</scope>
    <source>
        <strain evidence="4 5">3012STDY7089603</strain>
    </source>
</reference>
<dbReference type="GO" id="GO:0004300">
    <property type="term" value="F:enoyl-CoA hydratase activity"/>
    <property type="evidence" value="ECO:0007669"/>
    <property type="project" value="UniProtKB-EC"/>
</dbReference>
<dbReference type="InterPro" id="IPR001753">
    <property type="entry name" value="Enoyl-CoA_hydra/iso"/>
</dbReference>
<dbReference type="InterPro" id="IPR014748">
    <property type="entry name" value="Enoyl-CoA_hydra_C"/>
</dbReference>
<accession>A0A8H2R0F0</accession>
<proteinExistence type="inferred from homology"/>
<dbReference type="SUPFAM" id="SSF52096">
    <property type="entry name" value="ClpP/crotonase"/>
    <property type="match status" value="1"/>
</dbReference>
<dbReference type="FunFam" id="3.90.226.10:FF:000009">
    <property type="entry name" value="Carnitinyl-CoA dehydratase"/>
    <property type="match status" value="1"/>
</dbReference>
<dbReference type="PROSITE" id="PS00166">
    <property type="entry name" value="ENOYL_COA_HYDRATASE"/>
    <property type="match status" value="1"/>
</dbReference>
<evidence type="ECO:0000313" key="5">
    <source>
        <dbReference type="Proteomes" id="UP000377798"/>
    </source>
</evidence>
<dbReference type="Gene3D" id="1.10.12.10">
    <property type="entry name" value="Lyase 2-enoyl-coa Hydratase, Chain A, domain 2"/>
    <property type="match status" value="1"/>
</dbReference>
<comment type="similarity">
    <text evidence="1 3">Belongs to the enoyl-CoA hydratase/isomerase family.</text>
</comment>
<dbReference type="InterPro" id="IPR018376">
    <property type="entry name" value="Enoyl-CoA_hyd/isom_CS"/>
</dbReference>
<organism evidence="4 5">
    <name type="scientific">Urinicoccus massiliensis</name>
    <dbReference type="NCBI Taxonomy" id="1723382"/>
    <lineage>
        <taxon>Bacteria</taxon>
        <taxon>Bacillati</taxon>
        <taxon>Bacillota</taxon>
        <taxon>Tissierellia</taxon>
        <taxon>Tissierellales</taxon>
        <taxon>Peptoniphilaceae</taxon>
        <taxon>Urinicoccus</taxon>
    </lineage>
</organism>
<keyword evidence="2 4" id="KW-0456">Lyase</keyword>
<gene>
    <name evidence="4" type="primary">echA8</name>
    <name evidence="4" type="ORF">NCTC13150_00127</name>
</gene>
<dbReference type="InterPro" id="IPR029045">
    <property type="entry name" value="ClpP/crotonase-like_dom_sf"/>
</dbReference>
<evidence type="ECO:0000256" key="1">
    <source>
        <dbReference type="ARBA" id="ARBA00005254"/>
    </source>
</evidence>
<dbReference type="GO" id="GO:0006635">
    <property type="term" value="P:fatty acid beta-oxidation"/>
    <property type="evidence" value="ECO:0007669"/>
    <property type="project" value="TreeGrafter"/>
</dbReference>
<sequence length="259" mass="27932">MTYKHLITEVNDAIALVKINKPESLNALNSEVIAELNDCFRKLDSDQEVKVVIITGEGKSFVAGADIAEMSSLDATEGNSFAKKGMDTFLLIEKLSKPVIAAINGFALGGGCELSLACDIRIASKKALMGQPEVGLGITPGFGGTQRLARTIGPGKAKELIFRANNIKADEALEIGLVNKVVEPEELMDEAMKMAKEIASKSQLAVRYAKQAINNGLQTDIDTGMDIERANFALCFATEDQKEGMKAFLEKRKPDFKGC</sequence>
<dbReference type="CDD" id="cd06558">
    <property type="entry name" value="crotonase-like"/>
    <property type="match status" value="1"/>
</dbReference>
<evidence type="ECO:0000256" key="3">
    <source>
        <dbReference type="RuleBase" id="RU003707"/>
    </source>
</evidence>